<gene>
    <name evidence="1" type="ORF">ACFSR0_06420</name>
</gene>
<keyword evidence="2" id="KW-1185">Reference proteome</keyword>
<dbReference type="Gene3D" id="1.10.1470.10">
    <property type="entry name" value="YjbJ"/>
    <property type="match status" value="1"/>
</dbReference>
<dbReference type="InterPro" id="IPR036629">
    <property type="entry name" value="YjbJ_sf"/>
</dbReference>
<name>A0ABW5TIG9_9ENTE</name>
<evidence type="ECO:0000313" key="2">
    <source>
        <dbReference type="Proteomes" id="UP001597427"/>
    </source>
</evidence>
<evidence type="ECO:0000313" key="1">
    <source>
        <dbReference type="EMBL" id="MFD2729055.1"/>
    </source>
</evidence>
<comment type="caution">
    <text evidence="1">The sequence shown here is derived from an EMBL/GenBank/DDBJ whole genome shotgun (WGS) entry which is preliminary data.</text>
</comment>
<accession>A0ABW5TIG9</accession>
<dbReference type="EMBL" id="JBHUMO010000039">
    <property type="protein sequence ID" value="MFD2729055.1"/>
    <property type="molecule type" value="Genomic_DNA"/>
</dbReference>
<protein>
    <submittedName>
        <fullName evidence="1">CsbD family protein</fullName>
    </submittedName>
</protein>
<dbReference type="RefSeq" id="WP_379981039.1">
    <property type="nucleotide sequence ID" value="NZ_JBHUMO010000039.1"/>
</dbReference>
<dbReference type="Proteomes" id="UP001597427">
    <property type="component" value="Unassembled WGS sequence"/>
</dbReference>
<dbReference type="SUPFAM" id="SSF69047">
    <property type="entry name" value="Hypothetical protein YjbJ"/>
    <property type="match status" value="1"/>
</dbReference>
<reference evidence="2" key="1">
    <citation type="journal article" date="2019" name="Int. J. Syst. Evol. Microbiol.">
        <title>The Global Catalogue of Microorganisms (GCM) 10K type strain sequencing project: providing services to taxonomists for standard genome sequencing and annotation.</title>
        <authorList>
            <consortium name="The Broad Institute Genomics Platform"/>
            <consortium name="The Broad Institute Genome Sequencing Center for Infectious Disease"/>
            <person name="Wu L."/>
            <person name="Ma J."/>
        </authorList>
    </citation>
    <scope>NUCLEOTIDE SEQUENCE [LARGE SCALE GENOMIC DNA]</scope>
    <source>
        <strain evidence="2">TISTR 932</strain>
    </source>
</reference>
<sequence length="62" mass="6926">MVNKDQVEGKLTEAKGKVTGDDSEELKGKIKKGFGDSKEKVEEFADDVAKKVNEFVDHKDKK</sequence>
<organism evidence="1 2">
    <name type="scientific">Enterococcus camelliae</name>
    <dbReference type="NCBI Taxonomy" id="453959"/>
    <lineage>
        <taxon>Bacteria</taxon>
        <taxon>Bacillati</taxon>
        <taxon>Bacillota</taxon>
        <taxon>Bacilli</taxon>
        <taxon>Lactobacillales</taxon>
        <taxon>Enterococcaceae</taxon>
        <taxon>Enterococcus</taxon>
    </lineage>
</organism>
<proteinExistence type="predicted"/>